<feature type="region of interest" description="Disordered" evidence="2">
    <location>
        <begin position="371"/>
        <end position="416"/>
    </location>
</feature>
<accession>A0A6B2L4I4</accession>
<dbReference type="GO" id="GO:0016491">
    <property type="term" value="F:oxidoreductase activity"/>
    <property type="evidence" value="ECO:0007669"/>
    <property type="project" value="UniProtKB-KW"/>
</dbReference>
<sequence>MGTATVVDPGVRSAREVKAADFVVLSAETLQEVPLGDFGASLCWSLDQRCRFTPKKINIYSPGDFFSIHKDTPRSKTHIGTLVIVLQHPEEGGEFVVYDNFGKEQIVQTNQDMNSVVIYTDIDHEVRKVLSGLRITLTVDIEWDGQSEEEGESGTFGEDRLRCPRTITMVRRKSVESGDGKLVRERVEEICGGVLRAVGESEEFGVMLYHEYVKGVKEKCLKGIDKELFWYFKKKGWEVRLCPVIILKTDVSGDWKHEISFSFYQLPSIFVNPDESFSLEKFKESKEKERMEKMEMKQKERMERKARRGLEGEDEEEEEEEDERTPLVVFTQPQMKLVKHVEGAEYTGNEGMDEEYFYYITAITVRLPSAMSSLEDSDESSPSPCPPPQDDKPSQLQDSDKPSPSPIPPQDDQPSQ</sequence>
<dbReference type="Gene3D" id="2.60.120.620">
    <property type="entry name" value="q2cbj1_9rhob like domain"/>
    <property type="match status" value="1"/>
</dbReference>
<evidence type="ECO:0000256" key="2">
    <source>
        <dbReference type="SAM" id="MobiDB-lite"/>
    </source>
</evidence>
<feature type="compositionally biased region" description="Basic and acidic residues" evidence="2">
    <location>
        <begin position="389"/>
        <end position="401"/>
    </location>
</feature>
<evidence type="ECO:0000259" key="3">
    <source>
        <dbReference type="PROSITE" id="PS51471"/>
    </source>
</evidence>
<dbReference type="EMBL" id="GIBP01002994">
    <property type="protein sequence ID" value="NDV31963.1"/>
    <property type="molecule type" value="Transcribed_RNA"/>
</dbReference>
<dbReference type="GO" id="GO:0046872">
    <property type="term" value="F:metal ion binding"/>
    <property type="evidence" value="ECO:0007669"/>
    <property type="project" value="UniProtKB-KW"/>
</dbReference>
<dbReference type="Pfam" id="PF13640">
    <property type="entry name" value="2OG-FeII_Oxy_3"/>
    <property type="match status" value="1"/>
</dbReference>
<keyword evidence="1" id="KW-0560">Oxidoreductase</keyword>
<protein>
    <recommendedName>
        <fullName evidence="3">Fe2OG dioxygenase domain-containing protein</fullName>
    </recommendedName>
</protein>
<dbReference type="PROSITE" id="PS51471">
    <property type="entry name" value="FE2OG_OXY"/>
    <property type="match status" value="1"/>
</dbReference>
<dbReference type="AlphaFoldDB" id="A0A6B2L4I4"/>
<proteinExistence type="inferred from homology"/>
<evidence type="ECO:0000313" key="4">
    <source>
        <dbReference type="EMBL" id="NDV31963.1"/>
    </source>
</evidence>
<feature type="domain" description="Fe2OG dioxygenase" evidence="3">
    <location>
        <begin position="51"/>
        <end position="143"/>
    </location>
</feature>
<evidence type="ECO:0000256" key="1">
    <source>
        <dbReference type="RuleBase" id="RU003682"/>
    </source>
</evidence>
<feature type="compositionally biased region" description="Acidic residues" evidence="2">
    <location>
        <begin position="312"/>
        <end position="323"/>
    </location>
</feature>
<keyword evidence="1" id="KW-0408">Iron</keyword>
<organism evidence="4">
    <name type="scientific">Arcella intermedia</name>
    <dbReference type="NCBI Taxonomy" id="1963864"/>
    <lineage>
        <taxon>Eukaryota</taxon>
        <taxon>Amoebozoa</taxon>
        <taxon>Tubulinea</taxon>
        <taxon>Elardia</taxon>
        <taxon>Arcellinida</taxon>
        <taxon>Sphaerothecina</taxon>
        <taxon>Arcellidae</taxon>
        <taxon>Arcella</taxon>
    </lineage>
</organism>
<dbReference type="InterPro" id="IPR044862">
    <property type="entry name" value="Pro_4_hyd_alph_FE2OG_OXY"/>
</dbReference>
<keyword evidence="1" id="KW-0479">Metal-binding</keyword>
<comment type="similarity">
    <text evidence="1">Belongs to the iron/ascorbate-dependent oxidoreductase family.</text>
</comment>
<name>A0A6B2L4I4_9EUKA</name>
<dbReference type="InterPro" id="IPR005123">
    <property type="entry name" value="Oxoglu/Fe-dep_dioxygenase_dom"/>
</dbReference>
<feature type="region of interest" description="Disordered" evidence="2">
    <location>
        <begin position="288"/>
        <end position="329"/>
    </location>
</feature>
<dbReference type="PANTHER" id="PTHR33099:SF11">
    <property type="entry name" value="FE2OG DIOXYGENASE DOMAIN-CONTAINING PROTEIN"/>
    <property type="match status" value="1"/>
</dbReference>
<reference evidence="4" key="1">
    <citation type="journal article" date="2020" name="J. Eukaryot. Microbiol.">
        <title>De novo Sequencing, Assembly and Annotation of the Transcriptome for the Free-Living Testate Amoeba Arcella intermedia.</title>
        <authorList>
            <person name="Ribeiro G.M."/>
            <person name="Porfirio-Sousa A.L."/>
            <person name="Maurer-Alcala X.X."/>
            <person name="Katz L.A."/>
            <person name="Lahr D.J.G."/>
        </authorList>
    </citation>
    <scope>NUCLEOTIDE SEQUENCE</scope>
</reference>
<feature type="compositionally biased region" description="Basic and acidic residues" evidence="2">
    <location>
        <begin position="288"/>
        <end position="311"/>
    </location>
</feature>
<dbReference type="PANTHER" id="PTHR33099">
    <property type="entry name" value="FE2OG DIOXYGENASE DOMAIN-CONTAINING PROTEIN"/>
    <property type="match status" value="1"/>
</dbReference>
<feature type="compositionally biased region" description="Pro residues" evidence="2">
    <location>
        <begin position="403"/>
        <end position="416"/>
    </location>
</feature>